<dbReference type="InterPro" id="IPR009792">
    <property type="entry name" value="TMEM242"/>
</dbReference>
<comment type="caution">
    <text evidence="3">The sequence shown here is derived from an EMBL/GenBank/DDBJ whole genome shotgun (WGS) entry which is preliminary data.</text>
</comment>
<keyword evidence="2" id="KW-1133">Transmembrane helix</keyword>
<gene>
    <name evidence="3" type="ORF">POCULU_LOCUS4376</name>
</gene>
<feature type="transmembrane region" description="Helical" evidence="2">
    <location>
        <begin position="26"/>
        <end position="47"/>
    </location>
</feature>
<protein>
    <submittedName>
        <fullName evidence="3">1523_t:CDS:1</fullName>
    </submittedName>
</protein>
<evidence type="ECO:0000313" key="3">
    <source>
        <dbReference type="EMBL" id="CAG8537646.1"/>
    </source>
</evidence>
<dbReference type="OrthoDB" id="10361865at2759"/>
<evidence type="ECO:0000256" key="1">
    <source>
        <dbReference type="SAM" id="MobiDB-lite"/>
    </source>
</evidence>
<reference evidence="3" key="1">
    <citation type="submission" date="2021-06" db="EMBL/GenBank/DDBJ databases">
        <authorList>
            <person name="Kallberg Y."/>
            <person name="Tangrot J."/>
            <person name="Rosling A."/>
        </authorList>
    </citation>
    <scope>NUCLEOTIDE SEQUENCE</scope>
    <source>
        <strain evidence="3">IA702</strain>
    </source>
</reference>
<feature type="region of interest" description="Disordered" evidence="1">
    <location>
        <begin position="154"/>
        <end position="180"/>
    </location>
</feature>
<keyword evidence="4" id="KW-1185">Reference proteome</keyword>
<evidence type="ECO:0000313" key="4">
    <source>
        <dbReference type="Proteomes" id="UP000789572"/>
    </source>
</evidence>
<proteinExistence type="predicted"/>
<evidence type="ECO:0000256" key="2">
    <source>
        <dbReference type="SAM" id="Phobius"/>
    </source>
</evidence>
<keyword evidence="2" id="KW-0472">Membrane</keyword>
<dbReference type="Pfam" id="PF07096">
    <property type="entry name" value="DUF1358"/>
    <property type="match status" value="1"/>
</dbReference>
<organism evidence="3 4">
    <name type="scientific">Paraglomus occultum</name>
    <dbReference type="NCBI Taxonomy" id="144539"/>
    <lineage>
        <taxon>Eukaryota</taxon>
        <taxon>Fungi</taxon>
        <taxon>Fungi incertae sedis</taxon>
        <taxon>Mucoromycota</taxon>
        <taxon>Glomeromycotina</taxon>
        <taxon>Glomeromycetes</taxon>
        <taxon>Paraglomerales</taxon>
        <taxon>Paraglomeraceae</taxon>
        <taxon>Paraglomus</taxon>
    </lineage>
</organism>
<feature type="compositionally biased region" description="Basic and acidic residues" evidence="1">
    <location>
        <begin position="154"/>
        <end position="168"/>
    </location>
</feature>
<sequence length="180" mass="20419">MTNSTPSDPIPQPNASEHSPSESAALILKVAAAVFLTGFTGTVYSTYERTKKELSKNESSLGTRIRPMSYKQASLFSFKAFLLGTTLCLSGSGILVLGISSALGVSSFHEFNQKMRRMISYHTPSLQERLATADTQDDIKGFVDFANEWEKMKKEAADQRRQREEERERKRREGKWWWED</sequence>
<feature type="transmembrane region" description="Helical" evidence="2">
    <location>
        <begin position="80"/>
        <end position="108"/>
    </location>
</feature>
<accession>A0A9N9FJL4</accession>
<dbReference type="Proteomes" id="UP000789572">
    <property type="component" value="Unassembled WGS sequence"/>
</dbReference>
<dbReference type="AlphaFoldDB" id="A0A9N9FJL4"/>
<name>A0A9N9FJL4_9GLOM</name>
<keyword evidence="2" id="KW-0812">Transmembrane</keyword>
<dbReference type="EMBL" id="CAJVPJ010000562">
    <property type="protein sequence ID" value="CAG8537646.1"/>
    <property type="molecule type" value="Genomic_DNA"/>
</dbReference>